<dbReference type="RefSeq" id="WP_137423615.1">
    <property type="nucleotide sequence ID" value="NZ_CP040098.1"/>
</dbReference>
<comment type="function">
    <text evidence="3">Flagellin is the subunit protein which polymerizes to form the filaments of bacterial flagella.</text>
</comment>
<reference evidence="6 7" key="1">
    <citation type="submission" date="2019-05" db="EMBL/GenBank/DDBJ databases">
        <title>The Complete Genome Sequence of the n-alkane-degrading Desulfoglaeba alkanexedens ALDC reveals multiple alkylsuccinate synthase gene clusters.</title>
        <authorList>
            <person name="Callaghan A.V."/>
            <person name="Davidova I.A."/>
            <person name="Duncan K.E."/>
            <person name="Morris B."/>
            <person name="McInerney M.J."/>
        </authorList>
    </citation>
    <scope>NUCLEOTIDE SEQUENCE [LARGE SCALE GENOMIC DNA]</scope>
    <source>
        <strain evidence="6 7">ALDC</strain>
    </source>
</reference>
<keyword evidence="7" id="KW-1185">Reference proteome</keyword>
<dbReference type="AlphaFoldDB" id="A0A4P8L1B1"/>
<dbReference type="KEGG" id="dax:FDQ92_05305"/>
<dbReference type="SUPFAM" id="SSF64518">
    <property type="entry name" value="Phase 1 flagellin"/>
    <property type="match status" value="1"/>
</dbReference>
<keyword evidence="6" id="KW-0969">Cilium</keyword>
<keyword evidence="3" id="KW-0964">Secreted</keyword>
<evidence type="ECO:0000256" key="1">
    <source>
        <dbReference type="ARBA" id="ARBA00005709"/>
    </source>
</evidence>
<dbReference type="GO" id="GO:0005576">
    <property type="term" value="C:extracellular region"/>
    <property type="evidence" value="ECO:0007669"/>
    <property type="project" value="UniProtKB-SubCell"/>
</dbReference>
<dbReference type="Gene3D" id="6.10.280.190">
    <property type="match status" value="1"/>
</dbReference>
<gene>
    <name evidence="6" type="ORF">FDQ92_05305</name>
</gene>
<evidence type="ECO:0000313" key="6">
    <source>
        <dbReference type="EMBL" id="QCQ21646.1"/>
    </source>
</evidence>
<keyword evidence="6" id="KW-0966">Cell projection</keyword>
<accession>A0A4P8L1B1</accession>
<dbReference type="InterPro" id="IPR042187">
    <property type="entry name" value="Flagellin_C_sub2"/>
</dbReference>
<dbReference type="InterPro" id="IPR001029">
    <property type="entry name" value="Flagellin_N"/>
</dbReference>
<dbReference type="Pfam" id="PF00700">
    <property type="entry name" value="Flagellin_C"/>
    <property type="match status" value="1"/>
</dbReference>
<evidence type="ECO:0000313" key="7">
    <source>
        <dbReference type="Proteomes" id="UP000298602"/>
    </source>
</evidence>
<dbReference type="Gene3D" id="2.30.220.10">
    <property type="entry name" value="f41 fragment of flagellin, C-terminal domain"/>
    <property type="match status" value="1"/>
</dbReference>
<evidence type="ECO:0000256" key="3">
    <source>
        <dbReference type="RuleBase" id="RU362073"/>
    </source>
</evidence>
<dbReference type="GO" id="GO:0009288">
    <property type="term" value="C:bacterial-type flagellum"/>
    <property type="evidence" value="ECO:0007669"/>
    <property type="project" value="UniProtKB-SubCell"/>
</dbReference>
<reference evidence="6 7" key="2">
    <citation type="submission" date="2019-05" db="EMBL/GenBank/DDBJ databases">
        <authorList>
            <person name="Suflita J.M."/>
            <person name="Marks C.R."/>
        </authorList>
    </citation>
    <scope>NUCLEOTIDE SEQUENCE [LARGE SCALE GENOMIC DNA]</scope>
    <source>
        <strain evidence="6 7">ALDC</strain>
    </source>
</reference>
<keyword evidence="6" id="KW-0282">Flagellum</keyword>
<dbReference type="Gene3D" id="2.170.280.10">
    <property type="entry name" value="f41 fragment of flagellin, middle domain"/>
    <property type="match status" value="1"/>
</dbReference>
<dbReference type="EMBL" id="CP040098">
    <property type="protein sequence ID" value="QCQ21646.1"/>
    <property type="molecule type" value="Genomic_DNA"/>
</dbReference>
<dbReference type="PANTHER" id="PTHR42792">
    <property type="entry name" value="FLAGELLIN"/>
    <property type="match status" value="1"/>
</dbReference>
<dbReference type="InterPro" id="IPR046358">
    <property type="entry name" value="Flagellin_C"/>
</dbReference>
<sequence>MALTINTNVASLNAQRNLGQTQNLLNQSLQRLSSGLRINSAKDDAAGLGISNRMDSQVRGLNQAVRNANDGISLAQTAEGGLQEYTNILQRMRELAVQSVNDSNTSTDRASLNAEVTQLKAELDRLVATTSFNGKKLFDGTFSAQAFQVGSESGQTISFSIDSAKTTALGAYASAVGGQSVIDAADALYTYTGVSATSSDGSNINITVGAETKNVIASAAVTGVNGATADSAYAKAIAVNQSGFTDLTAEAQATTFTGLTTTGISLTGATDDGTGDAGNSTYSLSINTVAIYETQTISGGGTFEKTVDELVADINAKTAAHGVVAYNNSGTLKLTASDGRNIFVDENFNGATAGTGGTASTLDTAFRTSQETGAGAPDDIEKTVRGAIKLTSNDTITFNSGADILGFAGTESGLNSANNGVISSVDISTQSGATQAILNIDSALSAIDSSRSNLGAIQNRFGSTIANLQNVSENVSAARSRILDADFAAETAALTRAQIMQQAGVAMLAQANQLPQAVLSLLQG</sequence>
<dbReference type="Gene3D" id="1.20.1330.10">
    <property type="entry name" value="f41 fragment of flagellin, N-terminal domain"/>
    <property type="match status" value="1"/>
</dbReference>
<keyword evidence="2 3" id="KW-0975">Bacterial flagellum</keyword>
<dbReference type="InterPro" id="IPR001492">
    <property type="entry name" value="Flagellin"/>
</dbReference>
<evidence type="ECO:0000256" key="2">
    <source>
        <dbReference type="ARBA" id="ARBA00023143"/>
    </source>
</evidence>
<proteinExistence type="inferred from homology"/>
<comment type="subcellular location">
    <subcellularLocation>
        <location evidence="3">Secreted</location>
    </subcellularLocation>
    <subcellularLocation>
        <location evidence="3">Bacterial flagellum</location>
    </subcellularLocation>
</comment>
<feature type="domain" description="Flagellin N-terminal" evidence="4">
    <location>
        <begin position="5"/>
        <end position="142"/>
    </location>
</feature>
<dbReference type="OrthoDB" id="9796789at2"/>
<organism evidence="6 7">
    <name type="scientific">Desulfoglaeba alkanexedens ALDC</name>
    <dbReference type="NCBI Taxonomy" id="980445"/>
    <lineage>
        <taxon>Bacteria</taxon>
        <taxon>Pseudomonadati</taxon>
        <taxon>Thermodesulfobacteriota</taxon>
        <taxon>Syntrophobacteria</taxon>
        <taxon>Syntrophobacterales</taxon>
        <taxon>Syntrophobacteraceae</taxon>
        <taxon>Desulfoglaeba</taxon>
    </lineage>
</organism>
<dbReference type="Pfam" id="PF00669">
    <property type="entry name" value="Flagellin_N"/>
    <property type="match status" value="1"/>
</dbReference>
<dbReference type="GO" id="GO:0005198">
    <property type="term" value="F:structural molecule activity"/>
    <property type="evidence" value="ECO:0007669"/>
    <property type="project" value="UniProtKB-UniRule"/>
</dbReference>
<protein>
    <recommendedName>
        <fullName evidence="3">Flagellin</fullName>
    </recommendedName>
</protein>
<evidence type="ECO:0000259" key="4">
    <source>
        <dbReference type="Pfam" id="PF00669"/>
    </source>
</evidence>
<dbReference type="Proteomes" id="UP000298602">
    <property type="component" value="Chromosome"/>
</dbReference>
<dbReference type="PRINTS" id="PR00207">
    <property type="entry name" value="FLAGELLIN"/>
</dbReference>
<dbReference type="Gene3D" id="6.10.10.10">
    <property type="entry name" value="Flagellar export chaperone, C-terminal domain"/>
    <property type="match status" value="1"/>
</dbReference>
<name>A0A4P8L1B1_9BACT</name>
<comment type="similarity">
    <text evidence="1 3">Belongs to the bacterial flagellin family.</text>
</comment>
<feature type="domain" description="Flagellin C-terminal" evidence="5">
    <location>
        <begin position="439"/>
        <end position="522"/>
    </location>
</feature>
<dbReference type="PANTHER" id="PTHR42792:SF2">
    <property type="entry name" value="FLAGELLIN"/>
    <property type="match status" value="1"/>
</dbReference>
<evidence type="ECO:0000259" key="5">
    <source>
        <dbReference type="Pfam" id="PF00700"/>
    </source>
</evidence>